<dbReference type="EMBL" id="FOZC01000005">
    <property type="protein sequence ID" value="SFR73312.1"/>
    <property type="molecule type" value="Genomic_DNA"/>
</dbReference>
<dbReference type="Proteomes" id="UP000214760">
    <property type="component" value="Unassembled WGS sequence"/>
</dbReference>
<keyword evidence="5 6" id="KW-0804">Transcription</keyword>
<sequence length="148" mass="16963">MKTRRQLREHCYKLLFCTGFHSEEEIPEQIDNYFGEPKEKDETPEGDGEVLHNPEMDSDSRIYVTEKVQKILAVIPELDGKINGIAKGWKTTRMGKEELTILRLALYEMLYEEDTPEKVSINEAVELAKKYGGDDSPKFVNGILAKLV</sequence>
<dbReference type="RefSeq" id="WP_031474830.1">
    <property type="nucleotide sequence ID" value="NZ_FOIL01000023.1"/>
</dbReference>
<name>A0A1I6J2R9_9FIRM</name>
<keyword evidence="11" id="KW-1185">Reference proteome</keyword>
<keyword evidence="2 6" id="KW-0889">Transcription antitermination</keyword>
<dbReference type="PANTHER" id="PTHR11078">
    <property type="entry name" value="N UTILIZATION SUBSTANCE PROTEIN B-RELATED"/>
    <property type="match status" value="1"/>
</dbReference>
<dbReference type="OrthoDB" id="9811381at2"/>
<evidence type="ECO:0000256" key="3">
    <source>
        <dbReference type="ARBA" id="ARBA00022884"/>
    </source>
</evidence>
<dbReference type="InterPro" id="IPR035926">
    <property type="entry name" value="NusB-like_sf"/>
</dbReference>
<dbReference type="GO" id="GO:0003723">
    <property type="term" value="F:RNA binding"/>
    <property type="evidence" value="ECO:0007669"/>
    <property type="project" value="UniProtKB-UniRule"/>
</dbReference>
<protein>
    <recommendedName>
        <fullName evidence="6">Transcription antitermination protein NusB</fullName>
    </recommendedName>
    <alternativeName>
        <fullName evidence="6">Antitermination factor NusB</fullName>
    </alternativeName>
</protein>
<dbReference type="EMBL" id="FOIL01000023">
    <property type="protein sequence ID" value="SET52960.1"/>
    <property type="molecule type" value="Genomic_DNA"/>
</dbReference>
<dbReference type="NCBIfam" id="TIGR01951">
    <property type="entry name" value="nusB"/>
    <property type="match status" value="1"/>
</dbReference>
<dbReference type="Gene3D" id="1.10.940.10">
    <property type="entry name" value="NusB-like"/>
    <property type="match status" value="1"/>
</dbReference>
<feature type="domain" description="NusB/RsmB/TIM44" evidence="8">
    <location>
        <begin position="28"/>
        <end position="147"/>
    </location>
</feature>
<dbReference type="SUPFAM" id="SSF48013">
    <property type="entry name" value="NusB-like"/>
    <property type="match status" value="1"/>
</dbReference>
<organism evidence="10 12">
    <name type="scientific">[Clostridium] aminophilum</name>
    <dbReference type="NCBI Taxonomy" id="1526"/>
    <lineage>
        <taxon>Bacteria</taxon>
        <taxon>Bacillati</taxon>
        <taxon>Bacillota</taxon>
        <taxon>Clostridia</taxon>
        <taxon>Lachnospirales</taxon>
        <taxon>Lachnospiraceae</taxon>
    </lineage>
</organism>
<reference evidence="11 12" key="1">
    <citation type="submission" date="2016-10" db="EMBL/GenBank/DDBJ databases">
        <authorList>
            <person name="de Groot N.N."/>
        </authorList>
    </citation>
    <scope>NUCLEOTIDE SEQUENCE [LARGE SCALE GENOMIC DNA]</scope>
    <source>
        <strain evidence="10 12">F</strain>
        <strain evidence="9 11">KH1P1</strain>
    </source>
</reference>
<proteinExistence type="inferred from homology"/>
<dbReference type="InterPro" id="IPR011605">
    <property type="entry name" value="NusB_fam"/>
</dbReference>
<dbReference type="PANTHER" id="PTHR11078:SF3">
    <property type="entry name" value="ANTITERMINATION NUSB DOMAIN-CONTAINING PROTEIN"/>
    <property type="match status" value="1"/>
</dbReference>
<dbReference type="Proteomes" id="UP000199820">
    <property type="component" value="Unassembled WGS sequence"/>
</dbReference>
<dbReference type="HAMAP" id="MF_00073">
    <property type="entry name" value="NusB"/>
    <property type="match status" value="1"/>
</dbReference>
<evidence type="ECO:0000313" key="10">
    <source>
        <dbReference type="EMBL" id="SFR73312.1"/>
    </source>
</evidence>
<evidence type="ECO:0000256" key="5">
    <source>
        <dbReference type="ARBA" id="ARBA00023163"/>
    </source>
</evidence>
<evidence type="ECO:0000256" key="4">
    <source>
        <dbReference type="ARBA" id="ARBA00023015"/>
    </source>
</evidence>
<dbReference type="Pfam" id="PF01029">
    <property type="entry name" value="NusB"/>
    <property type="match status" value="1"/>
</dbReference>
<dbReference type="InterPro" id="IPR006027">
    <property type="entry name" value="NusB_RsmB_TIM44"/>
</dbReference>
<evidence type="ECO:0000256" key="7">
    <source>
        <dbReference type="SAM" id="MobiDB-lite"/>
    </source>
</evidence>
<feature type="region of interest" description="Disordered" evidence="7">
    <location>
        <begin position="34"/>
        <end position="57"/>
    </location>
</feature>
<dbReference type="GO" id="GO:0005829">
    <property type="term" value="C:cytosol"/>
    <property type="evidence" value="ECO:0007669"/>
    <property type="project" value="TreeGrafter"/>
</dbReference>
<evidence type="ECO:0000313" key="9">
    <source>
        <dbReference type="EMBL" id="SET52960.1"/>
    </source>
</evidence>
<comment type="function">
    <text evidence="6">Involved in transcription antitermination. Required for transcription of ribosomal RNA (rRNA) genes. Binds specifically to the boxA antiterminator sequence of the ribosomal RNA (rrn) operons.</text>
</comment>
<feature type="compositionally biased region" description="Basic and acidic residues" evidence="7">
    <location>
        <begin position="36"/>
        <end position="57"/>
    </location>
</feature>
<dbReference type="GO" id="GO:0031564">
    <property type="term" value="P:transcription antitermination"/>
    <property type="evidence" value="ECO:0007669"/>
    <property type="project" value="UniProtKB-KW"/>
</dbReference>
<evidence type="ECO:0000256" key="1">
    <source>
        <dbReference type="ARBA" id="ARBA00005952"/>
    </source>
</evidence>
<dbReference type="eggNOG" id="COG0781">
    <property type="taxonomic scope" value="Bacteria"/>
</dbReference>
<gene>
    <name evidence="6" type="primary">nusB</name>
    <name evidence="10" type="ORF">SAMN02910262_01119</name>
    <name evidence="9" type="ORF">SAMN04487771_102322</name>
</gene>
<accession>A0A1I6J2R9</accession>
<evidence type="ECO:0000256" key="6">
    <source>
        <dbReference type="HAMAP-Rule" id="MF_00073"/>
    </source>
</evidence>
<keyword evidence="3 6" id="KW-0694">RNA-binding</keyword>
<evidence type="ECO:0000313" key="12">
    <source>
        <dbReference type="Proteomes" id="UP000214760"/>
    </source>
</evidence>
<evidence type="ECO:0000313" key="11">
    <source>
        <dbReference type="Proteomes" id="UP000199820"/>
    </source>
</evidence>
<dbReference type="GO" id="GO:0006353">
    <property type="term" value="P:DNA-templated transcription termination"/>
    <property type="evidence" value="ECO:0007669"/>
    <property type="project" value="UniProtKB-UniRule"/>
</dbReference>
<evidence type="ECO:0000259" key="8">
    <source>
        <dbReference type="Pfam" id="PF01029"/>
    </source>
</evidence>
<dbReference type="STRING" id="1526.SAMN02910262_01119"/>
<evidence type="ECO:0000256" key="2">
    <source>
        <dbReference type="ARBA" id="ARBA00022814"/>
    </source>
</evidence>
<dbReference type="AlphaFoldDB" id="A0A1I6J2R9"/>
<comment type="similarity">
    <text evidence="1 6">Belongs to the NusB family.</text>
</comment>
<keyword evidence="4 6" id="KW-0805">Transcription regulation</keyword>